<dbReference type="InterPro" id="IPR036259">
    <property type="entry name" value="MFS_trans_sf"/>
</dbReference>
<gene>
    <name evidence="8" type="ORF">FOL47_002186</name>
</gene>
<evidence type="ECO:0000256" key="4">
    <source>
        <dbReference type="ARBA" id="ARBA00022989"/>
    </source>
</evidence>
<dbReference type="InterPro" id="IPR000109">
    <property type="entry name" value="POT_fam"/>
</dbReference>
<evidence type="ECO:0000256" key="6">
    <source>
        <dbReference type="RuleBase" id="RU003755"/>
    </source>
</evidence>
<feature type="transmembrane region" description="Helical" evidence="7">
    <location>
        <begin position="191"/>
        <end position="212"/>
    </location>
</feature>
<evidence type="ECO:0000256" key="2">
    <source>
        <dbReference type="ARBA" id="ARBA00005982"/>
    </source>
</evidence>
<dbReference type="AlphaFoldDB" id="A0A7J6MF95"/>
<feature type="transmembrane region" description="Helical" evidence="7">
    <location>
        <begin position="378"/>
        <end position="396"/>
    </location>
</feature>
<dbReference type="PROSITE" id="PS01022">
    <property type="entry name" value="PTR2_1"/>
    <property type="match status" value="1"/>
</dbReference>
<dbReference type="GO" id="GO:0016020">
    <property type="term" value="C:membrane"/>
    <property type="evidence" value="ECO:0007669"/>
    <property type="project" value="UniProtKB-SubCell"/>
</dbReference>
<keyword evidence="5 7" id="KW-0472">Membrane</keyword>
<keyword evidence="4 7" id="KW-1133">Transmembrane helix</keyword>
<comment type="subcellular location">
    <subcellularLocation>
        <location evidence="1 6">Membrane</location>
        <topology evidence="1 6">Multi-pass membrane protein</topology>
    </subcellularLocation>
</comment>
<feature type="transmembrane region" description="Helical" evidence="7">
    <location>
        <begin position="265"/>
        <end position="286"/>
    </location>
</feature>
<organism evidence="8 9">
    <name type="scientific">Perkinsus chesapeaki</name>
    <name type="common">Clam parasite</name>
    <name type="synonym">Perkinsus andrewsi</name>
    <dbReference type="NCBI Taxonomy" id="330153"/>
    <lineage>
        <taxon>Eukaryota</taxon>
        <taxon>Sar</taxon>
        <taxon>Alveolata</taxon>
        <taxon>Perkinsozoa</taxon>
        <taxon>Perkinsea</taxon>
        <taxon>Perkinsida</taxon>
        <taxon>Perkinsidae</taxon>
        <taxon>Perkinsus</taxon>
    </lineage>
</organism>
<dbReference type="InterPro" id="IPR018456">
    <property type="entry name" value="PTR2_symporter_CS"/>
</dbReference>
<dbReference type="PROSITE" id="PS01023">
    <property type="entry name" value="PTR2_2"/>
    <property type="match status" value="1"/>
</dbReference>
<proteinExistence type="inferred from homology"/>
<dbReference type="OrthoDB" id="416420at2759"/>
<evidence type="ECO:0000256" key="7">
    <source>
        <dbReference type="SAM" id="Phobius"/>
    </source>
</evidence>
<keyword evidence="3 6" id="KW-0812">Transmembrane</keyword>
<evidence type="ECO:0000256" key="1">
    <source>
        <dbReference type="ARBA" id="ARBA00004141"/>
    </source>
</evidence>
<keyword evidence="6" id="KW-0813">Transport</keyword>
<dbReference type="PANTHER" id="PTHR11654">
    <property type="entry name" value="OLIGOPEPTIDE TRANSPORTER-RELATED"/>
    <property type="match status" value="1"/>
</dbReference>
<sequence>MAYEKPFSWTDRSGNTYHYFRNPMVMSCIFILMQELCERLAFYGITPNLQLFLKKYLGYTDPQADSYVAIFNSVLYVTPLIGGVMADTLLGVYYVILAFSIVYMIGLVLLTLSSIESITQPWMIHLSLLVLITLGAGGIKSCVNVMGAQQMHPEEHKKEVTSFFTYFYASINVGALIGGVVTPILLQDVSYFASFVFPLAFFVVATVVFVLGDFMNRYVKAKPQGSATVKVAKVAVFSLLKCSCEKNKKSNGGRFEDEFIEDAKLFFRLLPIFTLTIPFNMVYNTMTTTFLTQAFKMDRNTFGWNMPAALMQNIDSIAVIAVSVTVENLVYPFLRKRGLMPPPLVRFCIGSLFAAVALLAALFVEYAVKANPLYTVSIWWQIPQFSLIATGEILLISTSYEVAFTNAPPELKNVASAVNLCFMAMANALTAVLFQLTAPWLTDFIPGSAIAPPSHYDYFYFVLIGICLVGAAGALLCVPYYRKVAAETLARQKTENPSDNGDP</sequence>
<comment type="caution">
    <text evidence="8">The sequence shown here is derived from an EMBL/GenBank/DDBJ whole genome shotgun (WGS) entry which is preliminary data.</text>
</comment>
<feature type="transmembrane region" description="Helical" evidence="7">
    <location>
        <begin position="92"/>
        <end position="110"/>
    </location>
</feature>
<keyword evidence="9" id="KW-1185">Reference proteome</keyword>
<evidence type="ECO:0000256" key="5">
    <source>
        <dbReference type="ARBA" id="ARBA00023136"/>
    </source>
</evidence>
<feature type="transmembrane region" description="Helical" evidence="7">
    <location>
        <begin position="343"/>
        <end position="366"/>
    </location>
</feature>
<name>A0A7J6MF95_PERCH</name>
<evidence type="ECO:0000313" key="9">
    <source>
        <dbReference type="Proteomes" id="UP000591131"/>
    </source>
</evidence>
<dbReference type="GO" id="GO:0022857">
    <property type="term" value="F:transmembrane transporter activity"/>
    <property type="evidence" value="ECO:0007669"/>
    <property type="project" value="InterPro"/>
</dbReference>
<protein>
    <recommendedName>
        <fullName evidence="10">Peptide transporter ptr2</fullName>
    </recommendedName>
</protein>
<dbReference type="SUPFAM" id="SSF103473">
    <property type="entry name" value="MFS general substrate transporter"/>
    <property type="match status" value="1"/>
</dbReference>
<dbReference type="Pfam" id="PF00854">
    <property type="entry name" value="PTR2"/>
    <property type="match status" value="1"/>
</dbReference>
<dbReference type="Proteomes" id="UP000591131">
    <property type="component" value="Unassembled WGS sequence"/>
</dbReference>
<comment type="similarity">
    <text evidence="2 6">Belongs to the major facilitator superfamily. Proton-dependent oligopeptide transporter (POT/PTR) (TC 2.A.17) family.</text>
</comment>
<feature type="transmembrane region" description="Helical" evidence="7">
    <location>
        <begin position="306"/>
        <end position="331"/>
    </location>
</feature>
<evidence type="ECO:0000313" key="8">
    <source>
        <dbReference type="EMBL" id="KAF4670124.1"/>
    </source>
</evidence>
<evidence type="ECO:0008006" key="10">
    <source>
        <dbReference type="Google" id="ProtNLM"/>
    </source>
</evidence>
<feature type="transmembrane region" description="Helical" evidence="7">
    <location>
        <begin position="163"/>
        <end position="185"/>
    </location>
</feature>
<dbReference type="EMBL" id="JAAPAO010000158">
    <property type="protein sequence ID" value="KAF4670124.1"/>
    <property type="molecule type" value="Genomic_DNA"/>
</dbReference>
<reference evidence="8 9" key="1">
    <citation type="submission" date="2020-04" db="EMBL/GenBank/DDBJ databases">
        <title>Perkinsus chesapeaki whole genome sequence.</title>
        <authorList>
            <person name="Bogema D.R."/>
        </authorList>
    </citation>
    <scope>NUCLEOTIDE SEQUENCE [LARGE SCALE GENOMIC DNA]</scope>
    <source>
        <strain evidence="8">ATCC PRA-425</strain>
    </source>
</reference>
<dbReference type="GO" id="GO:0006857">
    <property type="term" value="P:oligopeptide transport"/>
    <property type="evidence" value="ECO:0007669"/>
    <property type="project" value="InterPro"/>
</dbReference>
<accession>A0A7J6MF95</accession>
<evidence type="ECO:0000256" key="3">
    <source>
        <dbReference type="ARBA" id="ARBA00022692"/>
    </source>
</evidence>
<dbReference type="Gene3D" id="1.20.1250.20">
    <property type="entry name" value="MFS general substrate transporter like domains"/>
    <property type="match status" value="1"/>
</dbReference>
<feature type="transmembrane region" description="Helical" evidence="7">
    <location>
        <begin position="66"/>
        <end position="85"/>
    </location>
</feature>
<feature type="transmembrane region" description="Helical" evidence="7">
    <location>
        <begin position="417"/>
        <end position="438"/>
    </location>
</feature>
<feature type="transmembrane region" description="Helical" evidence="7">
    <location>
        <begin position="458"/>
        <end position="481"/>
    </location>
</feature>
<feature type="transmembrane region" description="Helical" evidence="7">
    <location>
        <begin position="122"/>
        <end position="143"/>
    </location>
</feature>